<sequence>MTIYPLEVVEELCYTALASVPLAQKLLPHSAVVAELVDAQR</sequence>
<protein>
    <submittedName>
        <fullName evidence="1">Uncharacterized protein</fullName>
    </submittedName>
</protein>
<keyword evidence="2" id="KW-1185">Reference proteome</keyword>
<organism evidence="1 2">
    <name type="scientific">Devosia honganensis</name>
    <dbReference type="NCBI Taxonomy" id="1610527"/>
    <lineage>
        <taxon>Bacteria</taxon>
        <taxon>Pseudomonadati</taxon>
        <taxon>Pseudomonadota</taxon>
        <taxon>Alphaproteobacteria</taxon>
        <taxon>Hyphomicrobiales</taxon>
        <taxon>Devosiaceae</taxon>
        <taxon>Devosia</taxon>
    </lineage>
</organism>
<gene>
    <name evidence="1" type="ORF">ACFOOL_13275</name>
</gene>
<proteinExistence type="predicted"/>
<evidence type="ECO:0000313" key="1">
    <source>
        <dbReference type="EMBL" id="MFC3705727.1"/>
    </source>
</evidence>
<evidence type="ECO:0000313" key="2">
    <source>
        <dbReference type="Proteomes" id="UP001595613"/>
    </source>
</evidence>
<accession>A0ABV7X3H5</accession>
<reference evidence="2" key="1">
    <citation type="journal article" date="2019" name="Int. J. Syst. Evol. Microbiol.">
        <title>The Global Catalogue of Microorganisms (GCM) 10K type strain sequencing project: providing services to taxonomists for standard genome sequencing and annotation.</title>
        <authorList>
            <consortium name="The Broad Institute Genomics Platform"/>
            <consortium name="The Broad Institute Genome Sequencing Center for Infectious Disease"/>
            <person name="Wu L."/>
            <person name="Ma J."/>
        </authorList>
    </citation>
    <scope>NUCLEOTIDE SEQUENCE [LARGE SCALE GENOMIC DNA]</scope>
    <source>
        <strain evidence="2">KCTC 42281</strain>
    </source>
</reference>
<dbReference type="RefSeq" id="WP_380097643.1">
    <property type="nucleotide sequence ID" value="NZ_JBHRYD010000013.1"/>
</dbReference>
<comment type="caution">
    <text evidence="1">The sequence shown here is derived from an EMBL/GenBank/DDBJ whole genome shotgun (WGS) entry which is preliminary data.</text>
</comment>
<dbReference type="EMBL" id="JBHRYD010000013">
    <property type="protein sequence ID" value="MFC3705727.1"/>
    <property type="molecule type" value="Genomic_DNA"/>
</dbReference>
<name>A0ABV7X3H5_9HYPH</name>
<dbReference type="Proteomes" id="UP001595613">
    <property type="component" value="Unassembled WGS sequence"/>
</dbReference>